<keyword evidence="3" id="KW-1185">Reference proteome</keyword>
<dbReference type="Pfam" id="PF14572">
    <property type="entry name" value="Pribosyl_synth"/>
    <property type="match status" value="1"/>
</dbReference>
<comment type="similarity">
    <text evidence="1">Belongs to the ribose-phosphate pyrophosphokinase family.</text>
</comment>
<dbReference type="Gene3D" id="3.40.50.2020">
    <property type="match status" value="1"/>
</dbReference>
<sequence length="100" mass="11011">METNDGRCSPTLGVVVSEKRPTAQVGLELLPMVVSKAKLLPTLVSYVHRRIATILDDITDDAQQFVKAAYLLHERGAYKAFVFATHGLLSAESPQRLEES</sequence>
<dbReference type="GO" id="GO:0002189">
    <property type="term" value="C:ribose phosphate diphosphokinase complex"/>
    <property type="evidence" value="ECO:0007669"/>
    <property type="project" value="TreeGrafter"/>
</dbReference>
<dbReference type="InterPro" id="IPR005946">
    <property type="entry name" value="Rib-P_diPkinase"/>
</dbReference>
<dbReference type="GO" id="GO:0004749">
    <property type="term" value="F:ribose phosphate diphosphokinase activity"/>
    <property type="evidence" value="ECO:0007669"/>
    <property type="project" value="TreeGrafter"/>
</dbReference>
<evidence type="ECO:0000313" key="2">
    <source>
        <dbReference type="EMBL" id="TPP59286.1"/>
    </source>
</evidence>
<accession>A0A504YFQ0</accession>
<proteinExistence type="inferred from homology"/>
<dbReference type="Proteomes" id="UP000316759">
    <property type="component" value="Unassembled WGS sequence"/>
</dbReference>
<dbReference type="PANTHER" id="PTHR10210">
    <property type="entry name" value="RIBOSE-PHOSPHATE DIPHOSPHOKINASE FAMILY MEMBER"/>
    <property type="match status" value="1"/>
</dbReference>
<gene>
    <name evidence="2" type="ORF">FGIG_01201</name>
</gene>
<reference evidence="2 3" key="1">
    <citation type="submission" date="2019-04" db="EMBL/GenBank/DDBJ databases">
        <title>Annotation for the trematode Fasciola gigantica.</title>
        <authorList>
            <person name="Choi Y.-J."/>
        </authorList>
    </citation>
    <scope>NUCLEOTIDE SEQUENCE [LARGE SCALE GENOMIC DNA]</scope>
    <source>
        <strain evidence="2">Uganda_cow_1</strain>
    </source>
</reference>
<dbReference type="PANTHER" id="PTHR10210:SF53">
    <property type="entry name" value="GH23275P"/>
    <property type="match status" value="1"/>
</dbReference>
<evidence type="ECO:0000256" key="1">
    <source>
        <dbReference type="ARBA" id="ARBA00006478"/>
    </source>
</evidence>
<evidence type="ECO:0000313" key="3">
    <source>
        <dbReference type="Proteomes" id="UP000316759"/>
    </source>
</evidence>
<dbReference type="GO" id="GO:0000287">
    <property type="term" value="F:magnesium ion binding"/>
    <property type="evidence" value="ECO:0007669"/>
    <property type="project" value="InterPro"/>
</dbReference>
<dbReference type="GO" id="GO:0005524">
    <property type="term" value="F:ATP binding"/>
    <property type="evidence" value="ECO:0007669"/>
    <property type="project" value="TreeGrafter"/>
</dbReference>
<dbReference type="STRING" id="46835.A0A504YFQ0"/>
<dbReference type="AlphaFoldDB" id="A0A504YFQ0"/>
<dbReference type="OrthoDB" id="413572at2759"/>
<dbReference type="GO" id="GO:0006015">
    <property type="term" value="P:5-phosphoribose 1-diphosphate biosynthetic process"/>
    <property type="evidence" value="ECO:0007669"/>
    <property type="project" value="TreeGrafter"/>
</dbReference>
<protein>
    <submittedName>
        <fullName evidence="2">Phosphoribosyl pyrophosphate synthase-associated protein</fullName>
    </submittedName>
</protein>
<dbReference type="GO" id="GO:0005737">
    <property type="term" value="C:cytoplasm"/>
    <property type="evidence" value="ECO:0007669"/>
    <property type="project" value="TreeGrafter"/>
</dbReference>
<name>A0A504YFQ0_FASGI</name>
<organism evidence="2 3">
    <name type="scientific">Fasciola gigantica</name>
    <name type="common">Giant liver fluke</name>
    <dbReference type="NCBI Taxonomy" id="46835"/>
    <lineage>
        <taxon>Eukaryota</taxon>
        <taxon>Metazoa</taxon>
        <taxon>Spiralia</taxon>
        <taxon>Lophotrochozoa</taxon>
        <taxon>Platyhelminthes</taxon>
        <taxon>Trematoda</taxon>
        <taxon>Digenea</taxon>
        <taxon>Plagiorchiida</taxon>
        <taxon>Echinostomata</taxon>
        <taxon>Echinostomatoidea</taxon>
        <taxon>Fasciolidae</taxon>
        <taxon>Fasciola</taxon>
    </lineage>
</organism>
<comment type="caution">
    <text evidence="2">The sequence shown here is derived from an EMBL/GenBank/DDBJ whole genome shotgun (WGS) entry which is preliminary data.</text>
</comment>
<dbReference type="EMBL" id="SUNJ01010909">
    <property type="protein sequence ID" value="TPP59286.1"/>
    <property type="molecule type" value="Genomic_DNA"/>
</dbReference>
<dbReference type="SUPFAM" id="SSF53271">
    <property type="entry name" value="PRTase-like"/>
    <property type="match status" value="1"/>
</dbReference>
<dbReference type="InterPro" id="IPR029057">
    <property type="entry name" value="PRTase-like"/>
</dbReference>
<dbReference type="GO" id="GO:0006164">
    <property type="term" value="P:purine nucleotide biosynthetic process"/>
    <property type="evidence" value="ECO:0007669"/>
    <property type="project" value="TreeGrafter"/>
</dbReference>